<dbReference type="Pfam" id="PF13561">
    <property type="entry name" value="adh_short_C2"/>
    <property type="match status" value="1"/>
</dbReference>
<dbReference type="SUPFAM" id="SSF51735">
    <property type="entry name" value="NAD(P)-binding Rossmann-fold domains"/>
    <property type="match status" value="1"/>
</dbReference>
<evidence type="ECO:0000313" key="2">
    <source>
        <dbReference type="EMBL" id="CAB4886639.1"/>
    </source>
</evidence>
<dbReference type="AlphaFoldDB" id="A0A6J7F367"/>
<proteinExistence type="inferred from homology"/>
<comment type="similarity">
    <text evidence="1">Belongs to the short-chain dehydrogenases/reductases (SDR) family.</text>
</comment>
<dbReference type="FunFam" id="3.40.50.720:FF:000084">
    <property type="entry name" value="Short-chain dehydrogenase reductase"/>
    <property type="match status" value="1"/>
</dbReference>
<dbReference type="PROSITE" id="PS00061">
    <property type="entry name" value="ADH_SHORT"/>
    <property type="match status" value="1"/>
</dbReference>
<dbReference type="GO" id="GO:0016616">
    <property type="term" value="F:oxidoreductase activity, acting on the CH-OH group of donors, NAD or NADP as acceptor"/>
    <property type="evidence" value="ECO:0007669"/>
    <property type="project" value="TreeGrafter"/>
</dbReference>
<dbReference type="InterPro" id="IPR036291">
    <property type="entry name" value="NAD(P)-bd_dom_sf"/>
</dbReference>
<dbReference type="Gene3D" id="3.40.50.720">
    <property type="entry name" value="NAD(P)-binding Rossmann-like Domain"/>
    <property type="match status" value="1"/>
</dbReference>
<dbReference type="PRINTS" id="PR00080">
    <property type="entry name" value="SDRFAMILY"/>
</dbReference>
<name>A0A6J7F367_9ZZZZ</name>
<evidence type="ECO:0000256" key="1">
    <source>
        <dbReference type="ARBA" id="ARBA00006484"/>
    </source>
</evidence>
<sequence length="265" mass="27340">MQDNPFDLSGRVAIVTGAARGIGLSTATVLAQAGAVVVLTDLASEAFDRVESGLGKQGLSFEFAVLDVADQQAVDLLVADVARRHGRLDIMVNNAAVIDDSTPLTVTEAELDRVHAVNFKGVVFGSQAAARVMVAAGSGSIINVTSGVVDVATPTVTGYSTSKAAAAQYSRGLAMEVAASGVRVNTIAPGWTDTPMNERHVLREDGTIDAERKAAYVAMRAASAPMGIAGDPIDQAHAVLYLASDAARFVTGMVLRANGGATMPW</sequence>
<dbReference type="InterPro" id="IPR002347">
    <property type="entry name" value="SDR_fam"/>
</dbReference>
<dbReference type="PRINTS" id="PR00081">
    <property type="entry name" value="GDHRDH"/>
</dbReference>
<accession>A0A6J7F367</accession>
<reference evidence="2" key="1">
    <citation type="submission" date="2020-05" db="EMBL/GenBank/DDBJ databases">
        <authorList>
            <person name="Chiriac C."/>
            <person name="Salcher M."/>
            <person name="Ghai R."/>
            <person name="Kavagutti S V."/>
        </authorList>
    </citation>
    <scope>NUCLEOTIDE SEQUENCE</scope>
</reference>
<dbReference type="EMBL" id="CAFBLP010000072">
    <property type="protein sequence ID" value="CAB4886639.1"/>
    <property type="molecule type" value="Genomic_DNA"/>
</dbReference>
<dbReference type="PANTHER" id="PTHR42760">
    <property type="entry name" value="SHORT-CHAIN DEHYDROGENASES/REDUCTASES FAMILY MEMBER"/>
    <property type="match status" value="1"/>
</dbReference>
<dbReference type="InterPro" id="IPR020904">
    <property type="entry name" value="Sc_DH/Rdtase_CS"/>
</dbReference>
<organism evidence="2">
    <name type="scientific">freshwater metagenome</name>
    <dbReference type="NCBI Taxonomy" id="449393"/>
    <lineage>
        <taxon>unclassified sequences</taxon>
        <taxon>metagenomes</taxon>
        <taxon>ecological metagenomes</taxon>
    </lineage>
</organism>
<protein>
    <submittedName>
        <fullName evidence="2">Unannotated protein</fullName>
    </submittedName>
</protein>
<gene>
    <name evidence="2" type="ORF">UFOPK3376_02348</name>
</gene>